<keyword evidence="1" id="KW-0813">Transport</keyword>
<reference evidence="5 6" key="1">
    <citation type="submission" date="2015-01" db="EMBL/GenBank/DDBJ databases">
        <title>Comparative genomics of the lactic acid bacteria isolated from the honey bee gut.</title>
        <authorList>
            <person name="Ellegaard K.M."/>
            <person name="Tamarit D."/>
            <person name="Javelind E."/>
            <person name="Olofsson T."/>
            <person name="Andersson S.G."/>
            <person name="Vasquez A."/>
        </authorList>
    </citation>
    <scope>NUCLEOTIDE SEQUENCE [LARGE SCALE GENOMIC DNA]</scope>
    <source>
        <strain evidence="5 6">Hma8</strain>
    </source>
</reference>
<dbReference type="PROSITE" id="PS50893">
    <property type="entry name" value="ABC_TRANSPORTER_2"/>
    <property type="match status" value="1"/>
</dbReference>
<accession>A0A0F4LD60</accession>
<dbReference type="InterPro" id="IPR027417">
    <property type="entry name" value="P-loop_NTPase"/>
</dbReference>
<dbReference type="InterPro" id="IPR003593">
    <property type="entry name" value="AAA+_ATPase"/>
</dbReference>
<dbReference type="STRING" id="1218507.JF74_13430"/>
<evidence type="ECO:0000259" key="4">
    <source>
        <dbReference type="PROSITE" id="PS50893"/>
    </source>
</evidence>
<dbReference type="RefSeq" id="WP_046325296.1">
    <property type="nucleotide sequence ID" value="NZ_JBHTMT010000005.1"/>
</dbReference>
<proteinExistence type="predicted"/>
<dbReference type="PANTHER" id="PTHR42939">
    <property type="entry name" value="ABC TRANSPORTER ATP-BINDING PROTEIN ALBC-RELATED"/>
    <property type="match status" value="1"/>
</dbReference>
<dbReference type="GO" id="GO:0016887">
    <property type="term" value="F:ATP hydrolysis activity"/>
    <property type="evidence" value="ECO:0007669"/>
    <property type="project" value="InterPro"/>
</dbReference>
<dbReference type="InterPro" id="IPR051782">
    <property type="entry name" value="ABC_Transporter_VariousFunc"/>
</dbReference>
<protein>
    <submittedName>
        <fullName evidence="5">ABC superfamily ATP binding cassette transporter, ABC protein</fullName>
    </submittedName>
</protein>
<dbReference type="PROSITE" id="PS00211">
    <property type="entry name" value="ABC_TRANSPORTER_1"/>
    <property type="match status" value="1"/>
</dbReference>
<dbReference type="HOGENOM" id="CLU_000604_1_2_9"/>
<keyword evidence="2" id="KW-0547">Nucleotide-binding</keyword>
<dbReference type="AlphaFoldDB" id="A0A0F4LD60"/>
<evidence type="ECO:0000256" key="3">
    <source>
        <dbReference type="ARBA" id="ARBA00022840"/>
    </source>
</evidence>
<name>A0A0F4LD60_9LACO</name>
<evidence type="ECO:0000256" key="1">
    <source>
        <dbReference type="ARBA" id="ARBA00022448"/>
    </source>
</evidence>
<dbReference type="CDD" id="cd03230">
    <property type="entry name" value="ABC_DR_subfamily_A"/>
    <property type="match status" value="1"/>
</dbReference>
<organism evidence="5 6">
    <name type="scientific">Lactobacillus melliventris</name>
    <dbReference type="NCBI Taxonomy" id="1218507"/>
    <lineage>
        <taxon>Bacteria</taxon>
        <taxon>Bacillati</taxon>
        <taxon>Bacillota</taxon>
        <taxon>Bacilli</taxon>
        <taxon>Lactobacillales</taxon>
        <taxon>Lactobacillaceae</taxon>
        <taxon>Lactobacillus</taxon>
    </lineage>
</organism>
<evidence type="ECO:0000313" key="5">
    <source>
        <dbReference type="EMBL" id="KJY56263.1"/>
    </source>
</evidence>
<dbReference type="Pfam" id="PF00005">
    <property type="entry name" value="ABC_tran"/>
    <property type="match status" value="1"/>
</dbReference>
<gene>
    <name evidence="5" type="primary">epiF</name>
    <name evidence="5" type="ORF">JF74_13430</name>
</gene>
<dbReference type="Proteomes" id="UP000033531">
    <property type="component" value="Unassembled WGS sequence"/>
</dbReference>
<dbReference type="SUPFAM" id="SSF52540">
    <property type="entry name" value="P-loop containing nucleoside triphosphate hydrolases"/>
    <property type="match status" value="1"/>
</dbReference>
<keyword evidence="3" id="KW-0067">ATP-binding</keyword>
<dbReference type="PATRIC" id="fig|1218507.3.peg.1525"/>
<feature type="domain" description="ABC transporter" evidence="4">
    <location>
        <begin position="2"/>
        <end position="201"/>
    </location>
</feature>
<dbReference type="EMBL" id="JXLI01000011">
    <property type="protein sequence ID" value="KJY56263.1"/>
    <property type="molecule type" value="Genomic_DNA"/>
</dbReference>
<dbReference type="Gene3D" id="3.40.50.300">
    <property type="entry name" value="P-loop containing nucleotide triphosphate hydrolases"/>
    <property type="match status" value="1"/>
</dbReference>
<dbReference type="InterPro" id="IPR003439">
    <property type="entry name" value="ABC_transporter-like_ATP-bd"/>
</dbReference>
<evidence type="ECO:0000313" key="6">
    <source>
        <dbReference type="Proteomes" id="UP000033531"/>
    </source>
</evidence>
<dbReference type="GO" id="GO:0005524">
    <property type="term" value="F:ATP binding"/>
    <property type="evidence" value="ECO:0007669"/>
    <property type="project" value="UniProtKB-KW"/>
</dbReference>
<evidence type="ECO:0000256" key="2">
    <source>
        <dbReference type="ARBA" id="ARBA00022741"/>
    </source>
</evidence>
<dbReference type="PANTHER" id="PTHR42939:SF1">
    <property type="entry name" value="ABC TRANSPORTER ATP-BINDING PROTEIN ALBC-RELATED"/>
    <property type="match status" value="1"/>
</dbReference>
<dbReference type="SMART" id="SM00382">
    <property type="entry name" value="AAA"/>
    <property type="match status" value="1"/>
</dbReference>
<comment type="caution">
    <text evidence="5">The sequence shown here is derived from an EMBL/GenBank/DDBJ whole genome shotgun (WGS) entry which is preliminary data.</text>
</comment>
<sequence length="201" mass="22787">MLELKQIKKSFGQKLVLKSVSLTAKPGELIHISGINGSGKSTIFKIITGLLKADSGEIKLDENDIVGALIENPSFLEYESAMSNLHFLANLNKRFNEKEVRDLLQYFMLDPDDPEPIVKYSVGMRQKVGIIQAVMENQNIILLDEPTRGIDQESIGFFVAMLKKLRQQNKIIVVASHDQISELKYDRQFVLKKGILREKQK</sequence>
<dbReference type="OrthoDB" id="9804819at2"/>
<dbReference type="InterPro" id="IPR017871">
    <property type="entry name" value="ABC_transporter-like_CS"/>
</dbReference>